<evidence type="ECO:0000313" key="1">
    <source>
        <dbReference type="EMBL" id="PTX61964.1"/>
    </source>
</evidence>
<name>A0A2T6C0W3_9FLAO</name>
<evidence type="ECO:0000313" key="2">
    <source>
        <dbReference type="Proteomes" id="UP000244090"/>
    </source>
</evidence>
<protein>
    <submittedName>
        <fullName evidence="1">Uncharacterized protein</fullName>
    </submittedName>
</protein>
<organism evidence="1 2">
    <name type="scientific">Kordia periserrulae</name>
    <dbReference type="NCBI Taxonomy" id="701523"/>
    <lineage>
        <taxon>Bacteria</taxon>
        <taxon>Pseudomonadati</taxon>
        <taxon>Bacteroidota</taxon>
        <taxon>Flavobacteriia</taxon>
        <taxon>Flavobacteriales</taxon>
        <taxon>Flavobacteriaceae</taxon>
        <taxon>Kordia</taxon>
    </lineage>
</organism>
<dbReference type="RefSeq" id="WP_108114197.1">
    <property type="nucleotide sequence ID" value="NZ_QBKT01000003.1"/>
</dbReference>
<proteinExistence type="predicted"/>
<comment type="caution">
    <text evidence="1">The sequence shown here is derived from an EMBL/GenBank/DDBJ whole genome shotgun (WGS) entry which is preliminary data.</text>
</comment>
<dbReference type="OrthoDB" id="1495747at2"/>
<accession>A0A2T6C0W3</accession>
<dbReference type="NCBIfam" id="NF038153">
    <property type="entry name" value="lant_leader_L1a"/>
    <property type="match status" value="1"/>
</dbReference>
<gene>
    <name evidence="1" type="ORF">C8N46_10361</name>
</gene>
<dbReference type="Proteomes" id="UP000244090">
    <property type="component" value="Unassembled WGS sequence"/>
</dbReference>
<dbReference type="EMBL" id="QBKT01000003">
    <property type="protein sequence ID" value="PTX61964.1"/>
    <property type="molecule type" value="Genomic_DNA"/>
</dbReference>
<reference evidence="1 2" key="1">
    <citation type="submission" date="2018-04" db="EMBL/GenBank/DDBJ databases">
        <title>Genomic Encyclopedia of Archaeal and Bacterial Type Strains, Phase II (KMG-II): from individual species to whole genera.</title>
        <authorList>
            <person name="Goeker M."/>
        </authorList>
    </citation>
    <scope>NUCLEOTIDE SEQUENCE [LARGE SCALE GENOMIC DNA]</scope>
    <source>
        <strain evidence="1 2">DSM 25731</strain>
    </source>
</reference>
<dbReference type="InterPro" id="IPR058238">
    <property type="entry name" value="Lant_leader_dom"/>
</dbReference>
<keyword evidence="2" id="KW-1185">Reference proteome</keyword>
<dbReference type="AlphaFoldDB" id="A0A2T6C0W3"/>
<sequence>MKKKDFNQKLQLHKSVISNLDASMLHGGTDITIIPIQTIIETLQTRHDACTIIATCKCSMQCPTTTRVPEDCNTDKC</sequence>